<dbReference type="STRING" id="112901.SAMN04488500_11235"/>
<dbReference type="InterPro" id="IPR036640">
    <property type="entry name" value="ABC1_TM_sf"/>
</dbReference>
<dbReference type="PROSITE" id="PS50929">
    <property type="entry name" value="ABC_TM1F"/>
    <property type="match status" value="1"/>
</dbReference>
<evidence type="ECO:0000259" key="13">
    <source>
        <dbReference type="PROSITE" id="PS50893"/>
    </source>
</evidence>
<feature type="transmembrane region" description="Helical" evidence="12">
    <location>
        <begin position="273"/>
        <end position="294"/>
    </location>
</feature>
<dbReference type="SUPFAM" id="SSF52540">
    <property type="entry name" value="P-loop containing nucleoside triphosphate hydrolases"/>
    <property type="match status" value="1"/>
</dbReference>
<keyword evidence="3" id="KW-1003">Cell membrane</keyword>
<evidence type="ECO:0000256" key="9">
    <source>
        <dbReference type="ARBA" id="ARBA00022989"/>
    </source>
</evidence>
<dbReference type="Pfam" id="PF00664">
    <property type="entry name" value="ABC_membrane"/>
    <property type="match status" value="1"/>
</dbReference>
<dbReference type="GO" id="GO:0005524">
    <property type="term" value="F:ATP binding"/>
    <property type="evidence" value="ECO:0007669"/>
    <property type="project" value="UniProtKB-KW"/>
</dbReference>
<keyword evidence="8" id="KW-0653">Protein transport</keyword>
<dbReference type="AlphaFoldDB" id="A0A1W2CWA6"/>
<dbReference type="PROSITE" id="PS00211">
    <property type="entry name" value="ABC_TRANSPORTER_1"/>
    <property type="match status" value="1"/>
</dbReference>
<dbReference type="RefSeq" id="WP_084576469.1">
    <property type="nucleotide sequence ID" value="NZ_CP155572.1"/>
</dbReference>
<keyword evidence="10 12" id="KW-0472">Membrane</keyword>
<feature type="domain" description="ABC transmembrane type-1" evidence="14">
    <location>
        <begin position="164"/>
        <end position="445"/>
    </location>
</feature>
<dbReference type="Gene3D" id="3.40.50.300">
    <property type="entry name" value="P-loop containing nucleotide triphosphate hydrolases"/>
    <property type="match status" value="1"/>
</dbReference>
<keyword evidence="4 12" id="KW-0812">Transmembrane</keyword>
<dbReference type="PROSITE" id="PS50893">
    <property type="entry name" value="ABC_TRANSPORTER_2"/>
    <property type="match status" value="1"/>
</dbReference>
<evidence type="ECO:0000256" key="10">
    <source>
        <dbReference type="ARBA" id="ARBA00023136"/>
    </source>
</evidence>
<evidence type="ECO:0000313" key="17">
    <source>
        <dbReference type="Proteomes" id="UP000192738"/>
    </source>
</evidence>
<dbReference type="PROSITE" id="PS50990">
    <property type="entry name" value="PEPTIDASE_C39"/>
    <property type="match status" value="1"/>
</dbReference>
<evidence type="ECO:0000256" key="8">
    <source>
        <dbReference type="ARBA" id="ARBA00022927"/>
    </source>
</evidence>
<dbReference type="CDD" id="cd18569">
    <property type="entry name" value="ABC_6TM_NHLM_bacteriocin"/>
    <property type="match status" value="1"/>
</dbReference>
<dbReference type="GO" id="GO:0140359">
    <property type="term" value="F:ABC-type transporter activity"/>
    <property type="evidence" value="ECO:0007669"/>
    <property type="project" value="InterPro"/>
</dbReference>
<dbReference type="InterPro" id="IPR011527">
    <property type="entry name" value="ABC1_TM_dom"/>
</dbReference>
<proteinExistence type="predicted"/>
<evidence type="ECO:0000259" key="14">
    <source>
        <dbReference type="PROSITE" id="PS50929"/>
    </source>
</evidence>
<dbReference type="SMART" id="SM00382">
    <property type="entry name" value="AAA"/>
    <property type="match status" value="1"/>
</dbReference>
<dbReference type="GO" id="GO:0006508">
    <property type="term" value="P:proteolysis"/>
    <property type="evidence" value="ECO:0007669"/>
    <property type="project" value="InterPro"/>
</dbReference>
<dbReference type="NCBIfam" id="TIGR03796">
    <property type="entry name" value="NHLM_micro_ABC1"/>
    <property type="match status" value="1"/>
</dbReference>
<dbReference type="InterPro" id="IPR003593">
    <property type="entry name" value="AAA+_ATPase"/>
</dbReference>
<name>A0A1W2CWA6_9FIRM</name>
<gene>
    <name evidence="16" type="ORF">SAMN04488500_11235</name>
</gene>
<dbReference type="InterPro" id="IPR005074">
    <property type="entry name" value="Peptidase_C39"/>
</dbReference>
<dbReference type="OrthoDB" id="9762778at2"/>
<dbReference type="Pfam" id="PF03412">
    <property type="entry name" value="Peptidase_C39"/>
    <property type="match status" value="1"/>
</dbReference>
<dbReference type="GO" id="GO:0005886">
    <property type="term" value="C:plasma membrane"/>
    <property type="evidence" value="ECO:0007669"/>
    <property type="project" value="UniProtKB-SubCell"/>
</dbReference>
<keyword evidence="11" id="KW-0080">Bacteriocin transport</keyword>
<dbReference type="InterPro" id="IPR027417">
    <property type="entry name" value="P-loop_NTPase"/>
</dbReference>
<dbReference type="PANTHER" id="PTHR24221">
    <property type="entry name" value="ATP-BINDING CASSETTE SUB-FAMILY B"/>
    <property type="match status" value="1"/>
</dbReference>
<feature type="domain" description="Peptidase C39" evidence="15">
    <location>
        <begin position="14"/>
        <end position="133"/>
    </location>
</feature>
<evidence type="ECO:0000256" key="11">
    <source>
        <dbReference type="ARBA" id="ARBA00043264"/>
    </source>
</evidence>
<feature type="domain" description="ABC transporter" evidence="13">
    <location>
        <begin position="483"/>
        <end position="716"/>
    </location>
</feature>
<dbReference type="GO" id="GO:0034040">
    <property type="term" value="F:ATPase-coupled lipid transmembrane transporter activity"/>
    <property type="evidence" value="ECO:0007669"/>
    <property type="project" value="TreeGrafter"/>
</dbReference>
<evidence type="ECO:0000259" key="15">
    <source>
        <dbReference type="PROSITE" id="PS50990"/>
    </source>
</evidence>
<feature type="transmembrane region" description="Helical" evidence="12">
    <location>
        <begin position="162"/>
        <end position="187"/>
    </location>
</feature>
<keyword evidence="9 12" id="KW-1133">Transmembrane helix</keyword>
<accession>A0A1W2CWA6</accession>
<keyword evidence="6" id="KW-0788">Thiol protease</keyword>
<evidence type="ECO:0000256" key="1">
    <source>
        <dbReference type="ARBA" id="ARBA00004651"/>
    </source>
</evidence>
<dbReference type="InterPro" id="IPR003439">
    <property type="entry name" value="ABC_transporter-like_ATP-bd"/>
</dbReference>
<dbReference type="Proteomes" id="UP000192738">
    <property type="component" value="Unassembled WGS sequence"/>
</dbReference>
<keyword evidence="2" id="KW-0813">Transport</keyword>
<dbReference type="FunFam" id="3.40.50.300:FF:000299">
    <property type="entry name" value="ABC transporter ATP-binding protein/permease"/>
    <property type="match status" value="1"/>
</dbReference>
<dbReference type="PANTHER" id="PTHR24221:SF654">
    <property type="entry name" value="ATP-BINDING CASSETTE SUB-FAMILY B MEMBER 6"/>
    <property type="match status" value="1"/>
</dbReference>
<dbReference type="EMBL" id="FWXI01000012">
    <property type="protein sequence ID" value="SMC89527.1"/>
    <property type="molecule type" value="Genomic_DNA"/>
</dbReference>
<keyword evidence="17" id="KW-1185">Reference proteome</keyword>
<dbReference type="GO" id="GO:0016887">
    <property type="term" value="F:ATP hydrolysis activity"/>
    <property type="evidence" value="ECO:0007669"/>
    <property type="project" value="InterPro"/>
</dbReference>
<dbReference type="GO" id="GO:0008234">
    <property type="term" value="F:cysteine-type peptidase activity"/>
    <property type="evidence" value="ECO:0007669"/>
    <property type="project" value="UniProtKB-KW"/>
</dbReference>
<reference evidence="16 17" key="1">
    <citation type="submission" date="2017-04" db="EMBL/GenBank/DDBJ databases">
        <authorList>
            <person name="Afonso C.L."/>
            <person name="Miller P.J."/>
            <person name="Scott M.A."/>
            <person name="Spackman E."/>
            <person name="Goraichik I."/>
            <person name="Dimitrov K.M."/>
            <person name="Suarez D.L."/>
            <person name="Swayne D.E."/>
        </authorList>
    </citation>
    <scope>NUCLEOTIDE SEQUENCE [LARGE SCALE GENOMIC DNA]</scope>
    <source>
        <strain evidence="16 17">DSM 5090</strain>
    </source>
</reference>
<dbReference type="Gene3D" id="1.20.1560.10">
    <property type="entry name" value="ABC transporter type 1, transmembrane domain"/>
    <property type="match status" value="1"/>
</dbReference>
<evidence type="ECO:0000313" key="16">
    <source>
        <dbReference type="EMBL" id="SMC89527.1"/>
    </source>
</evidence>
<protein>
    <submittedName>
        <fullName evidence="16">NHLM bacteriocin system ABC transporter, peptidase/ATP-binding protein</fullName>
    </submittedName>
</protein>
<feature type="transmembrane region" description="Helical" evidence="12">
    <location>
        <begin position="199"/>
        <end position="220"/>
    </location>
</feature>
<comment type="subcellular location">
    <subcellularLocation>
        <location evidence="1">Cell membrane</location>
        <topology evidence="1">Multi-pass membrane protein</topology>
    </subcellularLocation>
</comment>
<dbReference type="InterPro" id="IPR022514">
    <property type="entry name" value="NHPM_micro_ABC1"/>
</dbReference>
<evidence type="ECO:0000256" key="2">
    <source>
        <dbReference type="ARBA" id="ARBA00022448"/>
    </source>
</evidence>
<evidence type="ECO:0000256" key="12">
    <source>
        <dbReference type="SAM" id="Phobius"/>
    </source>
</evidence>
<organism evidence="16 17">
    <name type="scientific">Sporomusa malonica</name>
    <dbReference type="NCBI Taxonomy" id="112901"/>
    <lineage>
        <taxon>Bacteria</taxon>
        <taxon>Bacillati</taxon>
        <taxon>Bacillota</taxon>
        <taxon>Negativicutes</taxon>
        <taxon>Selenomonadales</taxon>
        <taxon>Sporomusaceae</taxon>
        <taxon>Sporomusa</taxon>
    </lineage>
</organism>
<dbReference type="Pfam" id="PF00005">
    <property type="entry name" value="ABC_tran"/>
    <property type="match status" value="1"/>
</dbReference>
<dbReference type="GO" id="GO:0043213">
    <property type="term" value="P:bacteriocin transport"/>
    <property type="evidence" value="ECO:0007669"/>
    <property type="project" value="UniProtKB-KW"/>
</dbReference>
<keyword evidence="6" id="KW-0378">Hydrolase</keyword>
<evidence type="ECO:0000256" key="4">
    <source>
        <dbReference type="ARBA" id="ARBA00022692"/>
    </source>
</evidence>
<dbReference type="Gene3D" id="3.90.70.10">
    <property type="entry name" value="Cysteine proteinases"/>
    <property type="match status" value="1"/>
</dbReference>
<feature type="transmembrane region" description="Helical" evidence="12">
    <location>
        <begin position="300"/>
        <end position="321"/>
    </location>
</feature>
<dbReference type="InterPro" id="IPR039421">
    <property type="entry name" value="Type_1_exporter"/>
</dbReference>
<evidence type="ECO:0000256" key="3">
    <source>
        <dbReference type="ARBA" id="ARBA00022475"/>
    </source>
</evidence>
<keyword evidence="6" id="KW-0645">Protease</keyword>
<evidence type="ECO:0000256" key="5">
    <source>
        <dbReference type="ARBA" id="ARBA00022741"/>
    </source>
</evidence>
<sequence length="731" mass="80545">MNKNKRVKTPVVLQMEAVECGAASLSIILSHYGLFLPLEKLRMECGVSRDGAKASSILKAARRLGMEAKGWRYSAEELKNKEFPLIIHWNFYHFLVLEGFKDDKVYLNDPGSGHRTVSWEEFETSYTGVAINLTPGANFQKGGSAPSTVAALVRRISGNKTALLFALITGLGLIIPGLAIPVFSQVFFDDILSRKHTDWLFNLLLAMGITVVLQGALTWVRSWCLTRWQGSMTIGDSSRYLWHLLRLPIDFFQQRSIGEVASRLRFNESVASVLTGQAATAVLDVTVAVFYLVLLLQYNVTLTIIGVVFTLINLGVLRLMFRWAVEQQMKIQQEMGKAYGVAIAGIQTIETIKANGNEGDFFTKWAGYQSKMVQTTQTVELSAQFFTLAPALLNGLNTAVIMAVGGFQIMDGLMTVGIFVAFQNLMGRFQEPVGKLIALSQSLQTTETQMHRLDDVLRYPQDETVFSTEQPPPLDVAKLSGRVDLRDVTFGYSRLEAPLIERFSLVIEPGRRVALVGGSGSGKSTVAKLVAGLYQPWSGEIEFDGLPRQRIPREVMIKSLAAVDQDIFLFEGSVADNLSLFDAAVRRPDIVRAAKDAAIHDDIAELQGGYEALVEEGGRNFSGGQRQRLEIARTLAGNPSILLLDEATSALDPLSEQLVTENIRRRGCACLVVAHRLSTIRDCDEIIVLKQGKVVQRGRHETMMLEDGPYKQLVDNDTGATVAPGVANHEG</sequence>
<keyword evidence="7 16" id="KW-0067">ATP-binding</keyword>
<dbReference type="SUPFAM" id="SSF90123">
    <property type="entry name" value="ABC transporter transmembrane region"/>
    <property type="match status" value="1"/>
</dbReference>
<dbReference type="InterPro" id="IPR017871">
    <property type="entry name" value="ABC_transporter-like_CS"/>
</dbReference>
<dbReference type="GO" id="GO:0015031">
    <property type="term" value="P:protein transport"/>
    <property type="evidence" value="ECO:0007669"/>
    <property type="project" value="UniProtKB-KW"/>
</dbReference>
<evidence type="ECO:0000256" key="6">
    <source>
        <dbReference type="ARBA" id="ARBA00022807"/>
    </source>
</evidence>
<keyword evidence="5" id="KW-0547">Nucleotide-binding</keyword>
<evidence type="ECO:0000256" key="7">
    <source>
        <dbReference type="ARBA" id="ARBA00022840"/>
    </source>
</evidence>